<proteinExistence type="predicted"/>
<name>A0AB73GZ86_9XANT</name>
<dbReference type="Proteomes" id="UP000528595">
    <property type="component" value="Unassembled WGS sequence"/>
</dbReference>
<dbReference type="InterPro" id="IPR036380">
    <property type="entry name" value="Isochorismatase-like_sf"/>
</dbReference>
<comment type="caution">
    <text evidence="1">The sequence shown here is derived from an EMBL/GenBank/DDBJ whole genome shotgun (WGS) entry which is preliminary data.</text>
</comment>
<accession>A0AB73GZ86</accession>
<evidence type="ECO:0000313" key="1">
    <source>
        <dbReference type="EMBL" id="MBB5671362.1"/>
    </source>
</evidence>
<dbReference type="AlphaFoldDB" id="A0AB73GZ86"/>
<protein>
    <submittedName>
        <fullName evidence="1">Uncharacterized protein</fullName>
    </submittedName>
</protein>
<dbReference type="SUPFAM" id="SSF52499">
    <property type="entry name" value="Isochorismatase-like hydrolases"/>
    <property type="match status" value="1"/>
</dbReference>
<sequence>MPTDHPVPSQELLDPSEHAFVLIDHQSQMAFATKLIDTVMFRNNASLIRHAASIFGVPQSVHLVRNGLAPRVFSRLASTTQESDLLRISRSTRGRKLPLS</sequence>
<dbReference type="EMBL" id="JACIIQ010000012">
    <property type="protein sequence ID" value="MBB5671362.1"/>
    <property type="molecule type" value="Genomic_DNA"/>
</dbReference>
<gene>
    <name evidence="1" type="ORF">FHR65_002937</name>
</gene>
<organism evidence="1">
    <name type="scientific">Xanthomonas arboricola</name>
    <dbReference type="NCBI Taxonomy" id="56448"/>
    <lineage>
        <taxon>Bacteria</taxon>
        <taxon>Pseudomonadati</taxon>
        <taxon>Pseudomonadota</taxon>
        <taxon>Gammaproteobacteria</taxon>
        <taxon>Lysobacterales</taxon>
        <taxon>Lysobacteraceae</taxon>
        <taxon>Xanthomonas</taxon>
    </lineage>
</organism>
<reference evidence="1" key="1">
    <citation type="submission" date="2020-08" db="EMBL/GenBank/DDBJ databases">
        <title>Studying the diversity of plant-associated saprophytic bacteria and their role in host health and plant-pathogen interactions.</title>
        <authorList>
            <person name="Potnis N."/>
        </authorList>
    </citation>
    <scope>NUCLEOTIDE SEQUENCE</scope>
    <source>
        <strain evidence="1">F21</strain>
    </source>
</reference>